<evidence type="ECO:0000256" key="1">
    <source>
        <dbReference type="ARBA" id="ARBA00008950"/>
    </source>
</evidence>
<dbReference type="NCBIfam" id="TIGR00040">
    <property type="entry name" value="yfcE"/>
    <property type="match status" value="1"/>
</dbReference>
<comment type="cofactor">
    <cofactor evidence="2">
        <name>a divalent metal cation</name>
        <dbReference type="ChEBI" id="CHEBI:60240"/>
    </cofactor>
</comment>
<comment type="similarity">
    <text evidence="1 2">Belongs to the metallophosphoesterase superfamily. YfcE family.</text>
</comment>
<keyword evidence="5" id="KW-1185">Reference proteome</keyword>
<dbReference type="PANTHER" id="PTHR11124">
    <property type="entry name" value="VACUOLAR SORTING PROTEIN VPS29"/>
    <property type="match status" value="1"/>
</dbReference>
<gene>
    <name evidence="4" type="ORF">VB248_21620</name>
</gene>
<name>A0ABU5QFY4_9BACT</name>
<dbReference type="InterPro" id="IPR029052">
    <property type="entry name" value="Metallo-depent_PP-like"/>
</dbReference>
<feature type="domain" description="Calcineurin-like phosphoesterase" evidence="3">
    <location>
        <begin position="3"/>
        <end position="150"/>
    </location>
</feature>
<evidence type="ECO:0000313" key="4">
    <source>
        <dbReference type="EMBL" id="MEA5141769.1"/>
    </source>
</evidence>
<evidence type="ECO:0000256" key="2">
    <source>
        <dbReference type="RuleBase" id="RU362039"/>
    </source>
</evidence>
<proteinExistence type="inferred from homology"/>
<reference evidence="4 5" key="1">
    <citation type="submission" date="2023-12" db="EMBL/GenBank/DDBJ databases">
        <title>Novel species of the genus Arcicella isolated from rivers.</title>
        <authorList>
            <person name="Lu H."/>
        </authorList>
    </citation>
    <scope>NUCLEOTIDE SEQUENCE [LARGE SCALE GENOMIC DNA]</scope>
    <source>
        <strain evidence="4 5">KCTC 23307</strain>
    </source>
</reference>
<dbReference type="InterPro" id="IPR024654">
    <property type="entry name" value="Calcineurin-like_PHP_lpxH"/>
</dbReference>
<dbReference type="InterPro" id="IPR000979">
    <property type="entry name" value="Phosphodiesterase_MJ0936/Vps29"/>
</dbReference>
<organism evidence="4 5">
    <name type="scientific">Arcicella rigui</name>
    <dbReference type="NCBI Taxonomy" id="797020"/>
    <lineage>
        <taxon>Bacteria</taxon>
        <taxon>Pseudomonadati</taxon>
        <taxon>Bacteroidota</taxon>
        <taxon>Cytophagia</taxon>
        <taxon>Cytophagales</taxon>
        <taxon>Flectobacillaceae</taxon>
        <taxon>Arcicella</taxon>
    </lineage>
</organism>
<dbReference type="SUPFAM" id="SSF56300">
    <property type="entry name" value="Metallo-dependent phosphatases"/>
    <property type="match status" value="1"/>
</dbReference>
<dbReference type="Pfam" id="PF12850">
    <property type="entry name" value="Metallophos_2"/>
    <property type="match status" value="1"/>
</dbReference>
<protein>
    <recommendedName>
        <fullName evidence="2">Phosphoesterase</fullName>
        <ecNumber evidence="2">3.1.4.-</ecNumber>
    </recommendedName>
</protein>
<evidence type="ECO:0000313" key="5">
    <source>
        <dbReference type="Proteomes" id="UP001302949"/>
    </source>
</evidence>
<dbReference type="RefSeq" id="WP_323298923.1">
    <property type="nucleotide sequence ID" value="NZ_JAYFUM010000032.1"/>
</dbReference>
<comment type="caution">
    <text evidence="4">The sequence shown here is derived from an EMBL/GenBank/DDBJ whole genome shotgun (WGS) entry which is preliminary data.</text>
</comment>
<dbReference type="Gene3D" id="3.60.21.10">
    <property type="match status" value="1"/>
</dbReference>
<sequence length="170" mass="19156">MQKILIISDTHSYLDERLMTHIDWCDQIWHAGDWGNVALSDTLEALKPIQGVYGNIDGETLRQIYPKINHFTCEELSIGMTHIAGAPSKYKPDALACFSIKTPDIFICGHSHILQVKRDLARKGMLFINPGAAGTHGFHTVQTAIKLKIEGKRIFEVEVIEMPRRTKGEM</sequence>
<accession>A0ABU5QFY4</accession>
<dbReference type="EC" id="3.1.4.-" evidence="2"/>
<dbReference type="EMBL" id="JAYFUM010000032">
    <property type="protein sequence ID" value="MEA5141769.1"/>
    <property type="molecule type" value="Genomic_DNA"/>
</dbReference>
<dbReference type="Proteomes" id="UP001302949">
    <property type="component" value="Unassembled WGS sequence"/>
</dbReference>
<evidence type="ECO:0000259" key="3">
    <source>
        <dbReference type="Pfam" id="PF12850"/>
    </source>
</evidence>
<keyword evidence="2" id="KW-0479">Metal-binding</keyword>